<dbReference type="InterPro" id="IPR000569">
    <property type="entry name" value="HECT_dom"/>
</dbReference>
<dbReference type="SMART" id="SM00119">
    <property type="entry name" value="HECTc"/>
    <property type="match status" value="1"/>
</dbReference>
<evidence type="ECO:0000256" key="4">
    <source>
        <dbReference type="ARBA" id="ARBA00022786"/>
    </source>
</evidence>
<protein>
    <recommendedName>
        <fullName evidence="2">HECT-type E3 ubiquitin transferase</fullName>
        <ecNumber evidence="2">2.3.2.26</ecNumber>
    </recommendedName>
</protein>
<dbReference type="Pfam" id="PF16558">
    <property type="entry name" value="AZUL"/>
    <property type="match status" value="1"/>
</dbReference>
<keyword evidence="7" id="KW-0436">Ligase</keyword>
<dbReference type="SUPFAM" id="SSF56204">
    <property type="entry name" value="Hect, E3 ligase catalytic domain"/>
    <property type="match status" value="1"/>
</dbReference>
<keyword evidence="4 5" id="KW-0833">Ubl conjugation pathway</keyword>
<dbReference type="Gene3D" id="3.90.1750.10">
    <property type="entry name" value="Hect, E3 ligase catalytic domains"/>
    <property type="match status" value="1"/>
</dbReference>
<evidence type="ECO:0000256" key="1">
    <source>
        <dbReference type="ARBA" id="ARBA00000885"/>
    </source>
</evidence>
<dbReference type="InterPro" id="IPR035983">
    <property type="entry name" value="Hect_E3_ubiquitin_ligase"/>
</dbReference>
<dbReference type="EC" id="2.3.2.26" evidence="2"/>
<dbReference type="Gene3D" id="6.10.130.10">
    <property type="entry name" value="Ubiquitin-protein ligase E3A, N-terminal zinc-binding domain (AZUL)"/>
    <property type="match status" value="1"/>
</dbReference>
<sequence>MSYTVEDLLPLYYSQLCHGCNGLNCHTKECRSCSEFKYKDNKKADIDLLCTQLAFDYENNKKTLCPNLSPILLHPKYSLRLIQFNDFAQKFIHDQPVDNCIKDFNVAFLKNDIFSHIFLTNDGFLKPEDLHINADLCSEFHEALKRRSDLIQQFVPSFVQLIQSFEKVPNPDTLHWIRGILILSVFSPMLQFFTKENNHVFSKLFEKITYMSVPAFQVFYNAIVCNPIFIRYLNEVVQNVLTSYINDQVPDPHTVQMHTASTIIELLSEANSICENPINPSEFVNASFNKRILPEFEYKLYKKELFSYLKTPSILDVSFKSLLLRQYSRQMDQKSIVIRRDSIVEDGINKVLKLDSEDLQKHIKIEFENENAQDSGGVSREFFFLLFNKFFSAESNLFVENETGGIFWFNKKRPHADEFTDYKYVGIIVGLSLSNSIILPVRFPLVLYKKLYDVQLTFHDFEELYPETAQSLNQLRETFNGVKDDQEADDLGLELYFTTTDDVTHREVPIVPDGLNKKVTKSNLEEFINAKINFELNENVKQEFQQFKEGFKMSMPQILNSFKYFDLDVLVSGTQVLNWSALKTNTTYANGFTANSPSVVMFWKIFDSLDDKQKGLLLQFITGCARAPAGGLEAVNIVIQRSGDVSKLPTSHTCFNTFVLPDYENELKMKEALQICSSNAEGFGLI</sequence>
<name>A0ABR2KFL8_9EUKA</name>
<evidence type="ECO:0000313" key="8">
    <source>
        <dbReference type="Proteomes" id="UP001470230"/>
    </source>
</evidence>
<dbReference type="Pfam" id="PF00632">
    <property type="entry name" value="HECT"/>
    <property type="match status" value="1"/>
</dbReference>
<evidence type="ECO:0000259" key="6">
    <source>
        <dbReference type="PROSITE" id="PS50237"/>
    </source>
</evidence>
<dbReference type="Gene3D" id="3.30.2410.10">
    <property type="entry name" value="Hect, E3 ligase catalytic domain"/>
    <property type="match status" value="1"/>
</dbReference>
<evidence type="ECO:0000256" key="2">
    <source>
        <dbReference type="ARBA" id="ARBA00012485"/>
    </source>
</evidence>
<evidence type="ECO:0000313" key="7">
    <source>
        <dbReference type="EMBL" id="KAK8889247.1"/>
    </source>
</evidence>
<dbReference type="InterPro" id="IPR044611">
    <property type="entry name" value="E3A/B/C-like"/>
</dbReference>
<dbReference type="Proteomes" id="UP001470230">
    <property type="component" value="Unassembled WGS sequence"/>
</dbReference>
<keyword evidence="8" id="KW-1185">Reference proteome</keyword>
<keyword evidence="3" id="KW-0808">Transferase</keyword>
<proteinExistence type="predicted"/>
<organism evidence="7 8">
    <name type="scientific">Tritrichomonas musculus</name>
    <dbReference type="NCBI Taxonomy" id="1915356"/>
    <lineage>
        <taxon>Eukaryota</taxon>
        <taxon>Metamonada</taxon>
        <taxon>Parabasalia</taxon>
        <taxon>Tritrichomonadida</taxon>
        <taxon>Tritrichomonadidae</taxon>
        <taxon>Tritrichomonas</taxon>
    </lineage>
</organism>
<dbReference type="InterPro" id="IPR032353">
    <property type="entry name" value="AZUL"/>
</dbReference>
<comment type="caution">
    <text evidence="7">The sequence shown here is derived from an EMBL/GenBank/DDBJ whole genome shotgun (WGS) entry which is preliminary data.</text>
</comment>
<feature type="domain" description="HECT" evidence="6">
    <location>
        <begin position="355"/>
        <end position="686"/>
    </location>
</feature>
<reference evidence="7 8" key="1">
    <citation type="submission" date="2024-04" db="EMBL/GenBank/DDBJ databases">
        <title>Tritrichomonas musculus Genome.</title>
        <authorList>
            <person name="Alves-Ferreira E."/>
            <person name="Grigg M."/>
            <person name="Lorenzi H."/>
            <person name="Galac M."/>
        </authorList>
    </citation>
    <scope>NUCLEOTIDE SEQUENCE [LARGE SCALE GENOMIC DNA]</scope>
    <source>
        <strain evidence="7 8">EAF2021</strain>
    </source>
</reference>
<feature type="active site" description="Glycyl thioester intermediate" evidence="5">
    <location>
        <position position="654"/>
    </location>
</feature>
<dbReference type="Gene3D" id="3.30.2160.10">
    <property type="entry name" value="Hect, E3 ligase catalytic domain"/>
    <property type="match status" value="1"/>
</dbReference>
<dbReference type="PROSITE" id="PS50237">
    <property type="entry name" value="HECT"/>
    <property type="match status" value="1"/>
</dbReference>
<accession>A0ABR2KFL8</accession>
<gene>
    <name evidence="7" type="ORF">M9Y10_033993</name>
</gene>
<dbReference type="PANTHER" id="PTHR45700:SF8">
    <property type="entry name" value="HECT-TYPE E3 UBIQUITIN TRANSFERASE"/>
    <property type="match status" value="1"/>
</dbReference>
<dbReference type="InterPro" id="IPR042556">
    <property type="entry name" value="AZUL_sf"/>
</dbReference>
<dbReference type="GO" id="GO:0016874">
    <property type="term" value="F:ligase activity"/>
    <property type="evidence" value="ECO:0007669"/>
    <property type="project" value="UniProtKB-KW"/>
</dbReference>
<comment type="catalytic activity">
    <reaction evidence="1">
        <text>S-ubiquitinyl-[E2 ubiquitin-conjugating enzyme]-L-cysteine + [acceptor protein]-L-lysine = [E2 ubiquitin-conjugating enzyme]-L-cysteine + N(6)-ubiquitinyl-[acceptor protein]-L-lysine.</text>
        <dbReference type="EC" id="2.3.2.26"/>
    </reaction>
</comment>
<dbReference type="PANTHER" id="PTHR45700">
    <property type="entry name" value="UBIQUITIN-PROTEIN LIGASE E3C"/>
    <property type="match status" value="1"/>
</dbReference>
<evidence type="ECO:0000256" key="5">
    <source>
        <dbReference type="PROSITE-ProRule" id="PRU00104"/>
    </source>
</evidence>
<evidence type="ECO:0000256" key="3">
    <source>
        <dbReference type="ARBA" id="ARBA00022679"/>
    </source>
</evidence>
<dbReference type="EMBL" id="JAPFFF010000005">
    <property type="protein sequence ID" value="KAK8889247.1"/>
    <property type="molecule type" value="Genomic_DNA"/>
</dbReference>